<keyword evidence="1" id="KW-0812">Transmembrane</keyword>
<keyword evidence="3" id="KW-1185">Reference proteome</keyword>
<proteinExistence type="predicted"/>
<protein>
    <submittedName>
        <fullName evidence="2">DUF2198 family protein</fullName>
    </submittedName>
</protein>
<dbReference type="Proteomes" id="UP001596142">
    <property type="component" value="Unassembled WGS sequence"/>
</dbReference>
<dbReference type="InterPro" id="IPR019242">
    <property type="entry name" value="DUF2198"/>
</dbReference>
<accession>A0ABW0YIW0</accession>
<feature type="transmembrane region" description="Helical" evidence="1">
    <location>
        <begin position="45"/>
        <end position="65"/>
    </location>
</feature>
<dbReference type="Pfam" id="PF09964">
    <property type="entry name" value="DUF2198"/>
    <property type="match status" value="1"/>
</dbReference>
<keyword evidence="1" id="KW-1133">Transmembrane helix</keyword>
<name>A0ABW0YIW0_9BACI</name>
<dbReference type="EMBL" id="JBHSOZ010000002">
    <property type="protein sequence ID" value="MFC5711302.1"/>
    <property type="molecule type" value="Genomic_DNA"/>
</dbReference>
<sequence>MFIELLAALALPFFLLFFMARVTHSFIGTVAVTLMVLLALEPWSRSIWVMLLGLASFLAGTYLVYRKIQSQKTGP</sequence>
<evidence type="ECO:0000313" key="2">
    <source>
        <dbReference type="EMBL" id="MFC5711302.1"/>
    </source>
</evidence>
<evidence type="ECO:0000256" key="1">
    <source>
        <dbReference type="SAM" id="Phobius"/>
    </source>
</evidence>
<organism evidence="2 3">
    <name type="scientific">Thalassorhabdus alkalitolerans</name>
    <dbReference type="NCBI Taxonomy" id="2282697"/>
    <lineage>
        <taxon>Bacteria</taxon>
        <taxon>Bacillati</taxon>
        <taxon>Bacillota</taxon>
        <taxon>Bacilli</taxon>
        <taxon>Bacillales</taxon>
        <taxon>Bacillaceae</taxon>
        <taxon>Thalassorhabdus</taxon>
    </lineage>
</organism>
<keyword evidence="1" id="KW-0472">Membrane</keyword>
<comment type="caution">
    <text evidence="2">The sequence shown here is derived from an EMBL/GenBank/DDBJ whole genome shotgun (WGS) entry which is preliminary data.</text>
</comment>
<dbReference type="RefSeq" id="WP_054636822.1">
    <property type="nucleotide sequence ID" value="NZ_JBHSOZ010000002.1"/>
</dbReference>
<reference evidence="3" key="1">
    <citation type="journal article" date="2019" name="Int. J. Syst. Evol. Microbiol.">
        <title>The Global Catalogue of Microorganisms (GCM) 10K type strain sequencing project: providing services to taxonomists for standard genome sequencing and annotation.</title>
        <authorList>
            <consortium name="The Broad Institute Genomics Platform"/>
            <consortium name="The Broad Institute Genome Sequencing Center for Infectious Disease"/>
            <person name="Wu L."/>
            <person name="Ma J."/>
        </authorList>
    </citation>
    <scope>NUCLEOTIDE SEQUENCE [LARGE SCALE GENOMIC DNA]</scope>
    <source>
        <strain evidence="3">CECT 7184</strain>
    </source>
</reference>
<evidence type="ECO:0000313" key="3">
    <source>
        <dbReference type="Proteomes" id="UP001596142"/>
    </source>
</evidence>
<gene>
    <name evidence="2" type="ORF">ACFPU1_00755</name>
</gene>